<name>A0A024GJF4_9STRA</name>
<dbReference type="EMBL" id="CAIX01000147">
    <property type="protein sequence ID" value="CCI47010.1"/>
    <property type="molecule type" value="Genomic_DNA"/>
</dbReference>
<keyword evidence="3" id="KW-1185">Reference proteome</keyword>
<proteinExistence type="predicted"/>
<feature type="chain" id="PRO_5001532515" evidence="1">
    <location>
        <begin position="18"/>
        <end position="133"/>
    </location>
</feature>
<gene>
    <name evidence="2" type="ORF">BN9_079660</name>
</gene>
<sequence>MLTTILLVLSCTAIASFHPTDPFPSQGLDAASLRQAANSAKINVDANTQFNLTQLNIVDKLMILSVQFIGMPPPVHGVDQPPAMVEMNVTIDSCSCMTPTVSFSVSSMTPTVSFSVSRTALPGSFLPEPNDFY</sequence>
<evidence type="ECO:0000313" key="2">
    <source>
        <dbReference type="EMBL" id="CCI47010.1"/>
    </source>
</evidence>
<reference evidence="2 3" key="1">
    <citation type="submission" date="2012-05" db="EMBL/GenBank/DDBJ databases">
        <title>Recombination and specialization in a pathogen metapopulation.</title>
        <authorList>
            <person name="Gardiner A."/>
            <person name="Kemen E."/>
            <person name="Schultz-Larsen T."/>
            <person name="MacLean D."/>
            <person name="Van Oosterhout C."/>
            <person name="Jones J.D.G."/>
        </authorList>
    </citation>
    <scope>NUCLEOTIDE SEQUENCE [LARGE SCALE GENOMIC DNA]</scope>
    <source>
        <strain evidence="2 3">Ac Nc2</strain>
    </source>
</reference>
<comment type="caution">
    <text evidence="2">The sequence shown here is derived from an EMBL/GenBank/DDBJ whole genome shotgun (WGS) entry which is preliminary data.</text>
</comment>
<protein>
    <submittedName>
        <fullName evidence="2">Uncharacterized protein</fullName>
    </submittedName>
</protein>
<evidence type="ECO:0000256" key="1">
    <source>
        <dbReference type="SAM" id="SignalP"/>
    </source>
</evidence>
<dbReference type="AlphaFoldDB" id="A0A024GJF4"/>
<accession>A0A024GJF4</accession>
<organism evidence="2 3">
    <name type="scientific">Albugo candida</name>
    <dbReference type="NCBI Taxonomy" id="65357"/>
    <lineage>
        <taxon>Eukaryota</taxon>
        <taxon>Sar</taxon>
        <taxon>Stramenopiles</taxon>
        <taxon>Oomycota</taxon>
        <taxon>Peronosporomycetes</taxon>
        <taxon>Albuginales</taxon>
        <taxon>Albuginaceae</taxon>
        <taxon>Albugo</taxon>
    </lineage>
</organism>
<keyword evidence="1" id="KW-0732">Signal</keyword>
<dbReference type="Proteomes" id="UP000053237">
    <property type="component" value="Unassembled WGS sequence"/>
</dbReference>
<dbReference type="InParanoid" id="A0A024GJF4"/>
<feature type="signal peptide" evidence="1">
    <location>
        <begin position="1"/>
        <end position="17"/>
    </location>
</feature>
<evidence type="ECO:0000313" key="3">
    <source>
        <dbReference type="Proteomes" id="UP000053237"/>
    </source>
</evidence>